<dbReference type="Pfam" id="PF13175">
    <property type="entry name" value="AAA_15"/>
    <property type="match status" value="1"/>
</dbReference>
<dbReference type="InterPro" id="IPR051396">
    <property type="entry name" value="Bact_Antivir_Def_Nuclease"/>
</dbReference>
<dbReference type="PIRSF" id="PIRSF029347">
    <property type="entry name" value="RecF"/>
    <property type="match status" value="1"/>
</dbReference>
<dbReference type="PANTHER" id="PTHR43581:SF4">
    <property type="entry name" value="ATP_GTP PHOSPHATASE"/>
    <property type="match status" value="1"/>
</dbReference>
<dbReference type="EMBL" id="FZOQ01000015">
    <property type="protein sequence ID" value="SNS86347.1"/>
    <property type="molecule type" value="Genomic_DNA"/>
</dbReference>
<sequence length="405" mass="45654">MIENFKVDGFKSLKNFEISFTKGINVLVGPNGVGKTNICQALSLLSSLSSSTLYEAFTQYGGVGSTFNAVNTDEERSIKLEARGRVKGKLGDDQYDLKYIYSINLSVGEELFITEEKVEISRKGPKKAYRKVLRIIQKDNEIDAKVLSKDLLGDFKIIKKGQKTLTIELGEERENNESFLPLMSKLFFVCHLVSSDFNKIKSINIDPNIARLSCDITEPNEMLGNGRYLANTLHFMNKRSEYLSEINLLLEQILPNYQQISPEISDISYKRYFALKDSYGNKFPSNTLSDGTVKILALLVGVVKQKQNTTIIEEPENYLHPYANTLLINYLRDTFNDGICILTSHSETILNLLNPEELIICELKEAFTNCRRLDNIEEIKEVIADSGFGCGYHYIAGNLGGVPIF</sequence>
<dbReference type="SUPFAM" id="SSF52540">
    <property type="entry name" value="P-loop containing nucleoside triphosphate hydrolases"/>
    <property type="match status" value="1"/>
</dbReference>
<dbReference type="OrthoDB" id="9805802at2"/>
<feature type="domain" description="Endonuclease GajA/Old nuclease/RecF-like AAA" evidence="1">
    <location>
        <begin position="1"/>
        <end position="349"/>
    </location>
</feature>
<organism evidence="2 3">
    <name type="scientific">Pontibacter ummariensis</name>
    <dbReference type="NCBI Taxonomy" id="1610492"/>
    <lineage>
        <taxon>Bacteria</taxon>
        <taxon>Pseudomonadati</taxon>
        <taxon>Bacteroidota</taxon>
        <taxon>Cytophagia</taxon>
        <taxon>Cytophagales</taxon>
        <taxon>Hymenobacteraceae</taxon>
        <taxon>Pontibacter</taxon>
    </lineage>
</organism>
<dbReference type="InterPro" id="IPR027417">
    <property type="entry name" value="P-loop_NTPase"/>
</dbReference>
<keyword evidence="3" id="KW-1185">Reference proteome</keyword>
<accession>A0A239HY96</accession>
<evidence type="ECO:0000313" key="3">
    <source>
        <dbReference type="Proteomes" id="UP000198432"/>
    </source>
</evidence>
<reference evidence="3" key="1">
    <citation type="submission" date="2017-06" db="EMBL/GenBank/DDBJ databases">
        <authorList>
            <person name="Varghese N."/>
            <person name="Submissions S."/>
        </authorList>
    </citation>
    <scope>NUCLEOTIDE SEQUENCE [LARGE SCALE GENOMIC DNA]</scope>
    <source>
        <strain evidence="3">NKM1</strain>
    </source>
</reference>
<dbReference type="Gene3D" id="3.40.50.300">
    <property type="entry name" value="P-loop containing nucleotide triphosphate hydrolases"/>
    <property type="match status" value="1"/>
</dbReference>
<evidence type="ECO:0000313" key="2">
    <source>
        <dbReference type="EMBL" id="SNS86347.1"/>
    </source>
</evidence>
<dbReference type="RefSeq" id="WP_089320247.1">
    <property type="nucleotide sequence ID" value="NZ_FZOQ01000015.1"/>
</dbReference>
<evidence type="ECO:0000259" key="1">
    <source>
        <dbReference type="Pfam" id="PF13175"/>
    </source>
</evidence>
<protein>
    <submittedName>
        <fullName evidence="2">Predicted ATPase</fullName>
    </submittedName>
</protein>
<proteinExistence type="predicted"/>
<dbReference type="AlphaFoldDB" id="A0A239HY96"/>
<dbReference type="InterPro" id="IPR041685">
    <property type="entry name" value="AAA_GajA/Old/RecF-like"/>
</dbReference>
<name>A0A239HY96_9BACT</name>
<dbReference type="Proteomes" id="UP000198432">
    <property type="component" value="Unassembled WGS sequence"/>
</dbReference>
<dbReference type="PANTHER" id="PTHR43581">
    <property type="entry name" value="ATP/GTP PHOSPHATASE"/>
    <property type="match status" value="1"/>
</dbReference>
<dbReference type="InterPro" id="IPR014555">
    <property type="entry name" value="RecF-like"/>
</dbReference>
<gene>
    <name evidence="2" type="ORF">SAMN06296052_11539</name>
</gene>